<dbReference type="PROSITE" id="PS50839">
    <property type="entry name" value="CHASE"/>
    <property type="match status" value="1"/>
</dbReference>
<dbReference type="GO" id="GO:0016020">
    <property type="term" value="C:membrane"/>
    <property type="evidence" value="ECO:0007669"/>
    <property type="project" value="UniProtKB-SubCell"/>
</dbReference>
<dbReference type="Gene3D" id="3.30.450.350">
    <property type="entry name" value="CHASE domain"/>
    <property type="match status" value="1"/>
</dbReference>
<dbReference type="Pfam" id="PF07536">
    <property type="entry name" value="HWE_HK"/>
    <property type="match status" value="1"/>
</dbReference>
<proteinExistence type="predicted"/>
<dbReference type="AlphaFoldDB" id="A0A6N1VJF9"/>
<dbReference type="InterPro" id="IPR006189">
    <property type="entry name" value="CHASE_dom"/>
</dbReference>
<dbReference type="Pfam" id="PF03924">
    <property type="entry name" value="CHASE"/>
    <property type="match status" value="1"/>
</dbReference>
<evidence type="ECO:0000256" key="4">
    <source>
        <dbReference type="ARBA" id="ARBA00022553"/>
    </source>
</evidence>
<keyword evidence="14" id="KW-1185">Reference proteome</keyword>
<evidence type="ECO:0000256" key="2">
    <source>
        <dbReference type="ARBA" id="ARBA00004370"/>
    </source>
</evidence>
<comment type="subcellular location">
    <subcellularLocation>
        <location evidence="2">Membrane</location>
    </subcellularLocation>
</comment>
<protein>
    <recommendedName>
        <fullName evidence="3">histidine kinase</fullName>
        <ecNumber evidence="3">2.7.13.3</ecNumber>
    </recommendedName>
</protein>
<dbReference type="GO" id="GO:0005524">
    <property type="term" value="F:ATP binding"/>
    <property type="evidence" value="ECO:0007669"/>
    <property type="project" value="UniProtKB-KW"/>
</dbReference>
<keyword evidence="11" id="KW-0472">Membrane</keyword>
<organism evidence="13 14">
    <name type="scientific">Oricola thermophila</name>
    <dbReference type="NCBI Taxonomy" id="2742145"/>
    <lineage>
        <taxon>Bacteria</taxon>
        <taxon>Pseudomonadati</taxon>
        <taxon>Pseudomonadota</taxon>
        <taxon>Alphaproteobacteria</taxon>
        <taxon>Hyphomicrobiales</taxon>
        <taxon>Ahrensiaceae</taxon>
        <taxon>Oricola</taxon>
    </lineage>
</organism>
<dbReference type="SMART" id="SM01079">
    <property type="entry name" value="CHASE"/>
    <property type="match status" value="1"/>
</dbReference>
<keyword evidence="4" id="KW-0597">Phosphoprotein</keyword>
<dbReference type="InterPro" id="IPR036890">
    <property type="entry name" value="HATPase_C_sf"/>
</dbReference>
<dbReference type="SMART" id="SM00911">
    <property type="entry name" value="HWE_HK"/>
    <property type="match status" value="1"/>
</dbReference>
<reference evidence="13 14" key="1">
    <citation type="submission" date="2020-06" db="EMBL/GenBank/DDBJ databases">
        <title>Oricola thermophila sp. nov. isolated from a tidal sediments.</title>
        <authorList>
            <person name="Kwon K.K."/>
            <person name="Yang S.-H."/>
            <person name="Park M.-J."/>
        </authorList>
    </citation>
    <scope>NUCLEOTIDE SEQUENCE [LARGE SCALE GENOMIC DNA]</scope>
    <source>
        <strain evidence="13 14">MEBiC13590</strain>
    </source>
</reference>
<dbReference type="Gene3D" id="3.30.565.10">
    <property type="entry name" value="Histidine kinase-like ATPase, C-terminal domain"/>
    <property type="match status" value="1"/>
</dbReference>
<feature type="domain" description="CHASE" evidence="12">
    <location>
        <begin position="125"/>
        <end position="284"/>
    </location>
</feature>
<keyword evidence="5" id="KW-0808">Transferase</keyword>
<dbReference type="InterPro" id="IPR011102">
    <property type="entry name" value="Sig_transdc_His_kinase_HWE"/>
</dbReference>
<dbReference type="EC" id="2.7.13.3" evidence="3"/>
<dbReference type="InterPro" id="IPR042240">
    <property type="entry name" value="CHASE_sf"/>
</dbReference>
<dbReference type="KEGG" id="orm:HTY61_11535"/>
<dbReference type="GO" id="GO:0004673">
    <property type="term" value="F:protein histidine kinase activity"/>
    <property type="evidence" value="ECO:0007669"/>
    <property type="project" value="UniProtKB-EC"/>
</dbReference>
<dbReference type="GO" id="GO:0007165">
    <property type="term" value="P:signal transduction"/>
    <property type="evidence" value="ECO:0007669"/>
    <property type="project" value="UniProtKB-ARBA"/>
</dbReference>
<sequence>MKRHLSALVFVVVALLGAGITWIVYKAISDTAQAEFQSLAEGAVDRVTGRLDKHLSLLTATRAFMQASGGRVDAAAFRIFVSGLDIEGRHDGIQGIGYAKLGASGDGRFESEVRTEYDLPRAIWPAETAQQWRTPIVLLEPRDPRNDTALGFDMFSEATRRQAMQVAMATGLATASAPVELVQEITSVKQVGFLVYAPFRKTGAVPDADGMPDGFVYAPFRAGDLHAAALEAPPVMPVVMKVYDLSGDGPVELYRSPAFARLGAANGLVTTIDTDVAGRNWRFEVHSTGSIAKYADFLPVYALSVVLTVLAASLAAGVHWQHKAVESVLALHENARRGLEEKELLVQEMRHRIKNSISRMMAIARQTASSSDSLEDFNTSFSARMSAMAKAQDLLARSHWARAKLADLLSTELGQVFGEEGQRSIADGPEINLNERATQALGLVFHEMATNALKYSGVADGEAELSVNWRYEGKGPGCALVLTWTEDGNVVEGEPEGKGFGSRLVEASIRGELGGEIDRSFGPDGMSVTFTIPASAIG</sequence>
<evidence type="ECO:0000256" key="9">
    <source>
        <dbReference type="ARBA" id="ARBA00022840"/>
    </source>
</evidence>
<evidence type="ECO:0000256" key="3">
    <source>
        <dbReference type="ARBA" id="ARBA00012438"/>
    </source>
</evidence>
<evidence type="ECO:0000256" key="7">
    <source>
        <dbReference type="ARBA" id="ARBA00022741"/>
    </source>
</evidence>
<keyword evidence="6" id="KW-0812">Transmembrane</keyword>
<keyword evidence="10" id="KW-1133">Transmembrane helix</keyword>
<keyword evidence="8" id="KW-0418">Kinase</keyword>
<keyword evidence="7" id="KW-0547">Nucleotide-binding</keyword>
<dbReference type="EMBL" id="CP054836">
    <property type="protein sequence ID" value="QKV19037.1"/>
    <property type="molecule type" value="Genomic_DNA"/>
</dbReference>
<dbReference type="PANTHER" id="PTHR41523">
    <property type="entry name" value="TWO-COMPONENT SYSTEM SENSOR PROTEIN"/>
    <property type="match status" value="1"/>
</dbReference>
<accession>A0A6N1VJF9</accession>
<evidence type="ECO:0000256" key="8">
    <source>
        <dbReference type="ARBA" id="ARBA00022777"/>
    </source>
</evidence>
<keyword evidence="9" id="KW-0067">ATP-binding</keyword>
<evidence type="ECO:0000313" key="13">
    <source>
        <dbReference type="EMBL" id="QKV19037.1"/>
    </source>
</evidence>
<evidence type="ECO:0000256" key="1">
    <source>
        <dbReference type="ARBA" id="ARBA00000085"/>
    </source>
</evidence>
<evidence type="ECO:0000313" key="14">
    <source>
        <dbReference type="Proteomes" id="UP000509367"/>
    </source>
</evidence>
<dbReference type="RefSeq" id="WP_175276929.1">
    <property type="nucleotide sequence ID" value="NZ_CP054836.1"/>
</dbReference>
<dbReference type="Proteomes" id="UP000509367">
    <property type="component" value="Chromosome"/>
</dbReference>
<name>A0A6N1VJF9_9HYPH</name>
<evidence type="ECO:0000256" key="6">
    <source>
        <dbReference type="ARBA" id="ARBA00022692"/>
    </source>
</evidence>
<evidence type="ECO:0000256" key="5">
    <source>
        <dbReference type="ARBA" id="ARBA00022679"/>
    </source>
</evidence>
<gene>
    <name evidence="13" type="ORF">HTY61_11535</name>
</gene>
<comment type="catalytic activity">
    <reaction evidence="1">
        <text>ATP + protein L-histidine = ADP + protein N-phospho-L-histidine.</text>
        <dbReference type="EC" id="2.7.13.3"/>
    </reaction>
</comment>
<evidence type="ECO:0000259" key="12">
    <source>
        <dbReference type="PROSITE" id="PS50839"/>
    </source>
</evidence>
<evidence type="ECO:0000256" key="10">
    <source>
        <dbReference type="ARBA" id="ARBA00022989"/>
    </source>
</evidence>
<dbReference type="PANTHER" id="PTHR41523:SF8">
    <property type="entry name" value="ETHYLENE RESPONSE SENSOR PROTEIN"/>
    <property type="match status" value="1"/>
</dbReference>
<evidence type="ECO:0000256" key="11">
    <source>
        <dbReference type="ARBA" id="ARBA00023136"/>
    </source>
</evidence>